<organism evidence="1 2">
    <name type="scientific">Stutzerimonas stutzeri</name>
    <name type="common">Pseudomonas stutzeri</name>
    <dbReference type="NCBI Taxonomy" id="316"/>
    <lineage>
        <taxon>Bacteria</taxon>
        <taxon>Pseudomonadati</taxon>
        <taxon>Pseudomonadota</taxon>
        <taxon>Gammaproteobacteria</taxon>
        <taxon>Pseudomonadales</taxon>
        <taxon>Pseudomonadaceae</taxon>
        <taxon>Stutzerimonas</taxon>
    </lineage>
</organism>
<dbReference type="EMBL" id="JAAMRD010000005">
    <property type="protein sequence ID" value="MBA1304294.1"/>
    <property type="molecule type" value="Genomic_DNA"/>
</dbReference>
<gene>
    <name evidence="1" type="ORF">G7024_07720</name>
</gene>
<dbReference type="Proteomes" id="UP001138621">
    <property type="component" value="Unassembled WGS sequence"/>
</dbReference>
<dbReference type="AlphaFoldDB" id="A0AA40RQS3"/>
<sequence>MVSSALPSEVLATLDGAALYARQPGEDGAPRIIVQPVGFGGFIYDRAAAADFVAAAFPELNDAQASRAARYIGSLVGSYLRQAEQDMTEPRRNWATNW</sequence>
<comment type="caution">
    <text evidence="1">The sequence shown here is derived from an EMBL/GenBank/DDBJ whole genome shotgun (WGS) entry which is preliminary data.</text>
</comment>
<evidence type="ECO:0000313" key="1">
    <source>
        <dbReference type="EMBL" id="MBA1304294.1"/>
    </source>
</evidence>
<protein>
    <submittedName>
        <fullName evidence="1">Uncharacterized protein</fullName>
    </submittedName>
</protein>
<accession>A0AA40RQS3</accession>
<reference evidence="1" key="1">
    <citation type="submission" date="2020-02" db="EMBL/GenBank/DDBJ databases">
        <title>Synteny-based analysis reveals conserved mechanism for high triclosan tolerance in Pseudomonas, as well as instances of horizontal transfer.</title>
        <authorList>
            <person name="Mcfarland A.G."/>
            <person name="Bertucci H.K."/>
            <person name="Litmann E."/>
            <person name="Shen J."/>
            <person name="Huttenhower C."/>
            <person name="Hartmann E.M."/>
        </authorList>
    </citation>
    <scope>NUCLEOTIDE SEQUENCE</scope>
    <source>
        <strain evidence="1">109A1</strain>
    </source>
</reference>
<dbReference type="RefSeq" id="WP_181120220.1">
    <property type="nucleotide sequence ID" value="NZ_JAAMRD010000005.1"/>
</dbReference>
<proteinExistence type="predicted"/>
<evidence type="ECO:0000313" key="2">
    <source>
        <dbReference type="Proteomes" id="UP001138621"/>
    </source>
</evidence>
<name>A0AA40RQS3_STUST</name>